<proteinExistence type="predicted"/>
<sequence length="585" mass="67142">MDRIRREFQKVYYNLDKILLLFFVSFTVMEFVWIPLNSWLAEFLLSLTGHAYLSPTNVLQVLSSNLFVTVLFALLVILNILVAYLEIALIFTGVRQLLDNRVKHLRDYIKDVGRDMVGIIGHVSLAKISFLLCYATVLLPFLRRILNVYYFNKLVIPQFVLDYLEKNNLVALVIALSLLVFSWLSARLMYAIPKIYFEHRGVKESVTHSWNQTRGRQQLVAYARLLWTMTLPGLVILGVGLTLYLFQLLVDNTLPSLAYPLALLSFILFRLTYYGAIAMFMTKFVTLLTGQHLPSYRRKRLRHRLRLLIVVSSALFFGLDGALSLYYPFESLPVTISHRGVDDENGVQNTLESLELTAQLRPDFVEMDIQETKDGQFVVMHDTNLLALTGNTGGTHDYSLQELTSMTASENGQSAPVPSFDAYLDKADQLGQKLLVEIKETKQDSPDLAKNFVKKYGKRLLAKGHQFHSLDYQIIVEIEKVLPQLKTYLILPFNSIYPQTVADGYTMEYTSLDQNFMMKSWLRGKSVYVWTPNDEDEMTRMAMLQVDGIITDQLESLQRVEDSLRSTTRYADLFLLQVESLLYGL</sequence>
<dbReference type="Proteomes" id="UP000274117">
    <property type="component" value="Unassembled WGS sequence"/>
</dbReference>
<dbReference type="GO" id="GO:0008081">
    <property type="term" value="F:phosphoric diester hydrolase activity"/>
    <property type="evidence" value="ECO:0007669"/>
    <property type="project" value="InterPro"/>
</dbReference>
<dbReference type="InterPro" id="IPR030395">
    <property type="entry name" value="GP_PDE_dom"/>
</dbReference>
<dbReference type="Pfam" id="PF10110">
    <property type="entry name" value="GPDPase_memb"/>
    <property type="match status" value="1"/>
</dbReference>
<dbReference type="Gene3D" id="3.20.20.190">
    <property type="entry name" value="Phosphatidylinositol (PI) phosphodiesterase"/>
    <property type="match status" value="1"/>
</dbReference>
<feature type="transmembrane region" description="Helical" evidence="1">
    <location>
        <begin position="225"/>
        <end position="246"/>
    </location>
</feature>
<dbReference type="InterPro" id="IPR017946">
    <property type="entry name" value="PLC-like_Pdiesterase_TIM-brl"/>
</dbReference>
<evidence type="ECO:0000256" key="1">
    <source>
        <dbReference type="SAM" id="Phobius"/>
    </source>
</evidence>
<dbReference type="CDD" id="cd08579">
    <property type="entry name" value="GDPD_memb_like"/>
    <property type="match status" value="1"/>
</dbReference>
<evidence type="ECO:0000313" key="3">
    <source>
        <dbReference type="EMBL" id="RRR51035.1"/>
    </source>
</evidence>
<feature type="transmembrane region" description="Helical" evidence="1">
    <location>
        <begin position="115"/>
        <end position="142"/>
    </location>
</feature>
<dbReference type="PANTHER" id="PTHR46211">
    <property type="entry name" value="GLYCEROPHOSPHORYL DIESTER PHOSPHODIESTERASE"/>
    <property type="match status" value="1"/>
</dbReference>
<protein>
    <submittedName>
        <fullName evidence="3">Glycerophosphodiester phosphodiesterase</fullName>
    </submittedName>
</protein>
<accession>A0A3R8RC33</accession>
<dbReference type="InterPro" id="IPR018476">
    <property type="entry name" value="GlyceroP-diester-Pdiesterase_M"/>
</dbReference>
<evidence type="ECO:0000313" key="4">
    <source>
        <dbReference type="Proteomes" id="UP000274117"/>
    </source>
</evidence>
<dbReference type="SUPFAM" id="SSF51695">
    <property type="entry name" value="PLC-like phosphodiesterases"/>
    <property type="match status" value="1"/>
</dbReference>
<feature type="domain" description="GP-PDE" evidence="2">
    <location>
        <begin position="333"/>
        <end position="561"/>
    </location>
</feature>
<dbReference type="Pfam" id="PF03009">
    <property type="entry name" value="GDPD"/>
    <property type="match status" value="1"/>
</dbReference>
<name>A0A3R8RC33_STRSU</name>
<feature type="transmembrane region" description="Helical" evidence="1">
    <location>
        <begin position="169"/>
        <end position="190"/>
    </location>
</feature>
<keyword evidence="1" id="KW-0812">Transmembrane</keyword>
<comment type="caution">
    <text evidence="3">The sequence shown here is derived from an EMBL/GenBank/DDBJ whole genome shotgun (WGS) entry which is preliminary data.</text>
</comment>
<dbReference type="EMBL" id="RSDO01000021">
    <property type="protein sequence ID" value="RRR51035.1"/>
    <property type="molecule type" value="Genomic_DNA"/>
</dbReference>
<keyword evidence="1" id="KW-1133">Transmembrane helix</keyword>
<dbReference type="PROSITE" id="PS51704">
    <property type="entry name" value="GP_PDE"/>
    <property type="match status" value="1"/>
</dbReference>
<dbReference type="PANTHER" id="PTHR46211:SF8">
    <property type="entry name" value="PHOSPHODIESTERASE"/>
    <property type="match status" value="1"/>
</dbReference>
<organism evidence="3 4">
    <name type="scientific">Streptococcus suis</name>
    <dbReference type="NCBI Taxonomy" id="1307"/>
    <lineage>
        <taxon>Bacteria</taxon>
        <taxon>Bacillati</taxon>
        <taxon>Bacillota</taxon>
        <taxon>Bacilli</taxon>
        <taxon>Lactobacillales</taxon>
        <taxon>Streptococcaceae</taxon>
        <taxon>Streptococcus</taxon>
    </lineage>
</organism>
<feature type="transmembrane region" description="Helical" evidence="1">
    <location>
        <begin position="258"/>
        <end position="286"/>
    </location>
</feature>
<keyword evidence="1" id="KW-0472">Membrane</keyword>
<reference evidence="3 4" key="2">
    <citation type="submission" date="2018-12" db="EMBL/GenBank/DDBJ databases">
        <title>Whole-genome sequences of fifteen clinical Streptococcus suis strains isolated from pigs between 2006 and 2018.</title>
        <authorList>
            <person name="Stevens M.J.A."/>
            <person name="Cernela N."/>
            <person name="Spoerry Serrano N."/>
            <person name="Schmitt S."/>
            <person name="Schrenzel J."/>
            <person name="Stephan R."/>
        </authorList>
    </citation>
    <scope>NUCLEOTIDE SEQUENCE [LARGE SCALE GENOMIC DNA]</scope>
    <source>
        <strain evidence="3 4">PP422</strain>
    </source>
</reference>
<dbReference type="AlphaFoldDB" id="A0A3R8RC33"/>
<evidence type="ECO:0000259" key="2">
    <source>
        <dbReference type="PROSITE" id="PS51704"/>
    </source>
</evidence>
<gene>
    <name evidence="3" type="ORF">EI998_09355</name>
</gene>
<feature type="transmembrane region" description="Helical" evidence="1">
    <location>
        <begin position="20"/>
        <end position="41"/>
    </location>
</feature>
<feature type="transmembrane region" description="Helical" evidence="1">
    <location>
        <begin position="61"/>
        <end position="94"/>
    </location>
</feature>
<dbReference type="GO" id="GO:0006629">
    <property type="term" value="P:lipid metabolic process"/>
    <property type="evidence" value="ECO:0007669"/>
    <property type="project" value="InterPro"/>
</dbReference>
<feature type="transmembrane region" description="Helical" evidence="1">
    <location>
        <begin position="307"/>
        <end position="329"/>
    </location>
</feature>
<reference evidence="3 4" key="1">
    <citation type="submission" date="2018-11" db="EMBL/GenBank/DDBJ databases">
        <authorList>
            <person name="Stevens M.J."/>
            <person name="Cernela N."/>
            <person name="Spoerry Serrano N."/>
            <person name="Schmitt S."/>
            <person name="Schrenzel J."/>
            <person name="Stephan R."/>
        </authorList>
    </citation>
    <scope>NUCLEOTIDE SEQUENCE [LARGE SCALE GENOMIC DNA]</scope>
    <source>
        <strain evidence="3 4">PP422</strain>
    </source>
</reference>